<dbReference type="EMBL" id="LJSK01000071">
    <property type="protein sequence ID" value="KPI87869.1"/>
    <property type="molecule type" value="Genomic_DNA"/>
</dbReference>
<comment type="caution">
    <text evidence="3">The sequence shown here is derived from an EMBL/GenBank/DDBJ whole genome shotgun (WGS) entry which is preliminary data.</text>
</comment>
<feature type="transmembrane region" description="Helical" evidence="2">
    <location>
        <begin position="159"/>
        <end position="184"/>
    </location>
</feature>
<dbReference type="PANTHER" id="PTHR33297:SF4">
    <property type="entry name" value="AMASTIN"/>
    <property type="match status" value="1"/>
</dbReference>
<feature type="transmembrane region" description="Helical" evidence="2">
    <location>
        <begin position="204"/>
        <end position="226"/>
    </location>
</feature>
<feature type="transmembrane region" description="Helical" evidence="2">
    <location>
        <begin position="56"/>
        <end position="78"/>
    </location>
</feature>
<dbReference type="AlphaFoldDB" id="A0A0N0P6P9"/>
<gene>
    <name evidence="3" type="ORF">ABL78_3026</name>
</gene>
<keyword evidence="4" id="KW-1185">Reference proteome</keyword>
<dbReference type="OrthoDB" id="277249at2759"/>
<keyword evidence="2" id="KW-1133">Transmembrane helix</keyword>
<dbReference type="OMA" id="SECISIW"/>
<sequence>MPPKQQEYPVEEQPNGEQRSQEHHQPVDDDASSHSSKHSPVKAAADSGKNKPKFSVGVLVFAVLIFAAFVLCLAGMTIGMMDKRGGSECISIWGYKPKCLGSWFRHIDYENFEGSGKQCKKADSLMQGAQAFSVMCLIGGFMTTCVALLELFHFAELAVVACIISSISMVATLVVWSTMLAYYWANLCGVIVYADDYKIGKGLILFITAWCMQMVATFTLMVDIYLGNSK</sequence>
<name>A0A0N0P6P9_LEPSE</name>
<evidence type="ECO:0000313" key="3">
    <source>
        <dbReference type="EMBL" id="KPI87869.1"/>
    </source>
</evidence>
<keyword evidence="2" id="KW-0472">Membrane</keyword>
<proteinExistence type="predicted"/>
<organism evidence="3 4">
    <name type="scientific">Leptomonas seymouri</name>
    <dbReference type="NCBI Taxonomy" id="5684"/>
    <lineage>
        <taxon>Eukaryota</taxon>
        <taxon>Discoba</taxon>
        <taxon>Euglenozoa</taxon>
        <taxon>Kinetoplastea</taxon>
        <taxon>Metakinetoplastina</taxon>
        <taxon>Trypanosomatida</taxon>
        <taxon>Trypanosomatidae</taxon>
        <taxon>Leishmaniinae</taxon>
        <taxon>Leptomonas</taxon>
    </lineage>
</organism>
<feature type="transmembrane region" description="Helical" evidence="2">
    <location>
        <begin position="131"/>
        <end position="152"/>
    </location>
</feature>
<feature type="region of interest" description="Disordered" evidence="1">
    <location>
        <begin position="1"/>
        <end position="48"/>
    </location>
</feature>
<evidence type="ECO:0000256" key="1">
    <source>
        <dbReference type="SAM" id="MobiDB-lite"/>
    </source>
</evidence>
<evidence type="ECO:0000313" key="4">
    <source>
        <dbReference type="Proteomes" id="UP000038009"/>
    </source>
</evidence>
<dbReference type="VEuPathDB" id="TriTrypDB:Lsey_0071_0080"/>
<reference evidence="3 4" key="1">
    <citation type="journal article" date="2015" name="PLoS Pathog.">
        <title>Leptomonas seymouri: Adaptations to the Dixenous Life Cycle Analyzed by Genome Sequencing, Transcriptome Profiling and Co-infection with Leishmania donovani.</title>
        <authorList>
            <person name="Kraeva N."/>
            <person name="Butenko A."/>
            <person name="Hlavacova J."/>
            <person name="Kostygov A."/>
            <person name="Myskova J."/>
            <person name="Grybchuk D."/>
            <person name="Lestinova T."/>
            <person name="Votypka J."/>
            <person name="Volf P."/>
            <person name="Opperdoes F."/>
            <person name="Flegontov P."/>
            <person name="Lukes J."/>
            <person name="Yurchenko V."/>
        </authorList>
    </citation>
    <scope>NUCLEOTIDE SEQUENCE [LARGE SCALE GENOMIC DNA]</scope>
    <source>
        <strain evidence="3 4">ATCC 30220</strain>
    </source>
</reference>
<dbReference type="Pfam" id="PF07344">
    <property type="entry name" value="Amastin"/>
    <property type="match status" value="1"/>
</dbReference>
<protein>
    <submittedName>
        <fullName evidence="3">Amastin-like protein</fullName>
    </submittedName>
</protein>
<dbReference type="PANTHER" id="PTHR33297">
    <property type="entry name" value="AMASTIN-LIKE SURFACE PROTEIN-LIKE PROTEIN-RELATED"/>
    <property type="match status" value="1"/>
</dbReference>
<dbReference type="Proteomes" id="UP000038009">
    <property type="component" value="Unassembled WGS sequence"/>
</dbReference>
<evidence type="ECO:0000256" key="2">
    <source>
        <dbReference type="SAM" id="Phobius"/>
    </source>
</evidence>
<keyword evidence="2" id="KW-0812">Transmembrane</keyword>
<accession>A0A0N0P6P9</accession>
<dbReference type="InterPro" id="IPR009944">
    <property type="entry name" value="Amastin"/>
</dbReference>